<dbReference type="RefSeq" id="WP_015724235.1">
    <property type="nucleotide sequence ID" value="NC_014972.1"/>
</dbReference>
<gene>
    <name evidence="1" type="ordered locus">Despr_1540</name>
</gene>
<dbReference type="KEGG" id="dpr:Despr_1540"/>
<evidence type="ECO:0000313" key="2">
    <source>
        <dbReference type="Proteomes" id="UP000006365"/>
    </source>
</evidence>
<dbReference type="Proteomes" id="UP000006365">
    <property type="component" value="Chromosome"/>
</dbReference>
<organism evidence="1 2">
    <name type="scientific">Desulfobulbus propionicus (strain ATCC 33891 / DSM 2032 / VKM B-1956 / 1pr3)</name>
    <dbReference type="NCBI Taxonomy" id="577650"/>
    <lineage>
        <taxon>Bacteria</taxon>
        <taxon>Pseudomonadati</taxon>
        <taxon>Thermodesulfobacteriota</taxon>
        <taxon>Desulfobulbia</taxon>
        <taxon>Desulfobulbales</taxon>
        <taxon>Desulfobulbaceae</taxon>
        <taxon>Desulfobulbus</taxon>
    </lineage>
</organism>
<keyword evidence="2" id="KW-1185">Reference proteome</keyword>
<reference evidence="1 2" key="1">
    <citation type="journal article" date="2011" name="Stand. Genomic Sci.">
        <title>Complete genome sequence of Desulfobulbus propionicus type strain (1pr3).</title>
        <authorList>
            <person name="Pagani I."/>
            <person name="Lapidus A."/>
            <person name="Nolan M."/>
            <person name="Lucas S."/>
            <person name="Hammon N."/>
            <person name="Deshpande S."/>
            <person name="Cheng J.F."/>
            <person name="Chertkov O."/>
            <person name="Davenport K."/>
            <person name="Tapia R."/>
            <person name="Han C."/>
            <person name="Goodwin L."/>
            <person name="Pitluck S."/>
            <person name="Liolios K."/>
            <person name="Mavromatis K."/>
            <person name="Ivanova N."/>
            <person name="Mikhailova N."/>
            <person name="Pati A."/>
            <person name="Chen A."/>
            <person name="Palaniappan K."/>
            <person name="Land M."/>
            <person name="Hauser L."/>
            <person name="Chang Y.J."/>
            <person name="Jeffries C.D."/>
            <person name="Detter J.C."/>
            <person name="Brambilla E."/>
            <person name="Kannan K.P."/>
            <person name="Djao O.D."/>
            <person name="Rohde M."/>
            <person name="Pukall R."/>
            <person name="Spring S."/>
            <person name="Goker M."/>
            <person name="Sikorski J."/>
            <person name="Woyke T."/>
            <person name="Bristow J."/>
            <person name="Eisen J.A."/>
            <person name="Markowitz V."/>
            <person name="Hugenholtz P."/>
            <person name="Kyrpides N.C."/>
            <person name="Klenk H.P."/>
        </authorList>
    </citation>
    <scope>NUCLEOTIDE SEQUENCE [LARGE SCALE GENOMIC DNA]</scope>
    <source>
        <strain evidence="2">ATCC 33891 / DSM 2032 / 1pr3</strain>
    </source>
</reference>
<evidence type="ECO:0000313" key="1">
    <source>
        <dbReference type="EMBL" id="ADW17694.1"/>
    </source>
</evidence>
<evidence type="ECO:0008006" key="3">
    <source>
        <dbReference type="Google" id="ProtNLM"/>
    </source>
</evidence>
<dbReference type="AlphaFoldDB" id="A0A7U4DP54"/>
<protein>
    <recommendedName>
        <fullName evidence="3">STAS/SEC14 domain-containing protein</fullName>
    </recommendedName>
</protein>
<name>A0A7U4DP54_DESPD</name>
<dbReference type="EMBL" id="CP002364">
    <property type="protein sequence ID" value="ADW17694.1"/>
    <property type="molecule type" value="Genomic_DNA"/>
</dbReference>
<sequence length="134" mass="15315">MRFRISKQNDGTAYSIVVTGELTDDTAWDILQIAQTMLGMAQCRELVIDLRSAVLDEELSVFNTDILVSVFEEGLLKKDSSLVLRFRDESEIRLCSDQLPLEARPLFANVPLDEAKFYGRALKWLEQEARFLVN</sequence>
<accession>A0A7U4DP54</accession>
<proteinExistence type="predicted"/>